<dbReference type="Proteomes" id="UP001348817">
    <property type="component" value="Chromosome"/>
</dbReference>
<organism evidence="2 3">
    <name type="scientific">Fulvitalea axinellae</name>
    <dbReference type="NCBI Taxonomy" id="1182444"/>
    <lineage>
        <taxon>Bacteria</taxon>
        <taxon>Pseudomonadati</taxon>
        <taxon>Bacteroidota</taxon>
        <taxon>Cytophagia</taxon>
        <taxon>Cytophagales</taxon>
        <taxon>Persicobacteraceae</taxon>
        <taxon>Fulvitalea</taxon>
    </lineage>
</organism>
<evidence type="ECO:0000256" key="1">
    <source>
        <dbReference type="SAM" id="Phobius"/>
    </source>
</evidence>
<evidence type="ECO:0000313" key="2">
    <source>
        <dbReference type="EMBL" id="BDD09401.1"/>
    </source>
</evidence>
<name>A0AAU9D923_9BACT</name>
<gene>
    <name evidence="2" type="ORF">FUAX_18330</name>
</gene>
<sequence length="37" mass="4358">MDEFKRALLNVYMVLFLINFAIHIFNATLKLINLNFG</sequence>
<reference evidence="2 3" key="1">
    <citation type="submission" date="2021-12" db="EMBL/GenBank/DDBJ databases">
        <title>Genome sequencing of bacteria with rrn-lacking chromosome and rrn-plasmid.</title>
        <authorList>
            <person name="Anda M."/>
            <person name="Iwasaki W."/>
        </authorList>
    </citation>
    <scope>NUCLEOTIDE SEQUENCE [LARGE SCALE GENOMIC DNA]</scope>
    <source>
        <strain evidence="2 3">DSM 100852</strain>
    </source>
</reference>
<evidence type="ECO:0000313" key="3">
    <source>
        <dbReference type="Proteomes" id="UP001348817"/>
    </source>
</evidence>
<dbReference type="KEGG" id="fax:FUAX_18330"/>
<dbReference type="EMBL" id="AP025314">
    <property type="protein sequence ID" value="BDD09401.1"/>
    <property type="molecule type" value="Genomic_DNA"/>
</dbReference>
<accession>A0AAU9D923</accession>
<protein>
    <recommendedName>
        <fullName evidence="4">Succinate dehydrogenase</fullName>
    </recommendedName>
</protein>
<proteinExistence type="predicted"/>
<dbReference type="AlphaFoldDB" id="A0AAU9D923"/>
<feature type="transmembrane region" description="Helical" evidence="1">
    <location>
        <begin position="7"/>
        <end position="25"/>
    </location>
</feature>
<keyword evidence="1" id="KW-1133">Transmembrane helix</keyword>
<keyword evidence="1" id="KW-0812">Transmembrane</keyword>
<evidence type="ECO:0008006" key="4">
    <source>
        <dbReference type="Google" id="ProtNLM"/>
    </source>
</evidence>
<keyword evidence="1" id="KW-0472">Membrane</keyword>
<keyword evidence="3" id="KW-1185">Reference proteome</keyword>